<evidence type="ECO:0000256" key="5">
    <source>
        <dbReference type="ARBA" id="ARBA00023136"/>
    </source>
</evidence>
<dbReference type="Proteomes" id="UP000050934">
    <property type="component" value="Unassembled WGS sequence"/>
</dbReference>
<dbReference type="Pfam" id="PF01544">
    <property type="entry name" value="CorA"/>
    <property type="match status" value="1"/>
</dbReference>
<feature type="transmembrane region" description="Helical" evidence="6">
    <location>
        <begin position="255"/>
        <end position="275"/>
    </location>
</feature>
<dbReference type="SUPFAM" id="SSF144083">
    <property type="entry name" value="Magnesium transport protein CorA, transmembrane region"/>
    <property type="match status" value="1"/>
</dbReference>
<proteinExistence type="inferred from homology"/>
<dbReference type="InterPro" id="IPR045861">
    <property type="entry name" value="CorA_cytoplasmic_dom"/>
</dbReference>
<evidence type="ECO:0000313" key="8">
    <source>
        <dbReference type="Proteomes" id="UP000050934"/>
    </source>
</evidence>
<sequence>MKIMLKTYRLRDRQLIETNGGTRGANLILMSNPTTQEREHVCAQLNLEPITFDYANSAEEVSRFHRLYSDRMPDAYLLVVYDFIATRKTIEDQLSPAIMIFNQHQLLVCTADWSSAREVISHHLDESDQPLQLVNHLVNYWQDHLMDGLRAYKPEIDRLDQAANATIENQELRELTDLTRQLVFFEHTMDDQSSALMAFTNSLQANRLDSTEVQTMQTKQRRLNKMIHICRDLLESISGLFLGMMDNNLNHLMKFLDSAGLIIAIGALVTGLMGMNVGGIPWKNDVYGFWIIFAVIILALLVAIHYLKNKDYSK</sequence>
<evidence type="ECO:0000256" key="4">
    <source>
        <dbReference type="ARBA" id="ARBA00022989"/>
    </source>
</evidence>
<protein>
    <submittedName>
        <fullName evidence="7">Mg2 transporter CorA family protein</fullName>
    </submittedName>
</protein>
<evidence type="ECO:0000256" key="6">
    <source>
        <dbReference type="SAM" id="Phobius"/>
    </source>
</evidence>
<dbReference type="AlphaFoldDB" id="A0A0R2I3A9"/>
<evidence type="ECO:0000256" key="3">
    <source>
        <dbReference type="ARBA" id="ARBA00022692"/>
    </source>
</evidence>
<dbReference type="PANTHER" id="PTHR47891">
    <property type="entry name" value="TRANSPORTER-RELATED"/>
    <property type="match status" value="1"/>
</dbReference>
<feature type="transmembrane region" description="Helical" evidence="6">
    <location>
        <begin position="287"/>
        <end position="307"/>
    </location>
</feature>
<dbReference type="Gene3D" id="1.20.58.340">
    <property type="entry name" value="Magnesium transport protein CorA, transmembrane region"/>
    <property type="match status" value="2"/>
</dbReference>
<dbReference type="InterPro" id="IPR002523">
    <property type="entry name" value="MgTranspt_CorA/ZnTranspt_ZntB"/>
</dbReference>
<comment type="subcellular location">
    <subcellularLocation>
        <location evidence="1">Membrane</location>
        <topology evidence="1">Multi-pass membrane protein</topology>
    </subcellularLocation>
</comment>
<name>A0A0R2I3A9_9LACO</name>
<dbReference type="InterPro" id="IPR047199">
    <property type="entry name" value="CorA-like"/>
</dbReference>
<gene>
    <name evidence="7" type="ORF">IV45_GL001442</name>
</gene>
<keyword evidence="3 6" id="KW-0812">Transmembrane</keyword>
<evidence type="ECO:0000313" key="7">
    <source>
        <dbReference type="EMBL" id="KRN59294.1"/>
    </source>
</evidence>
<evidence type="ECO:0000256" key="1">
    <source>
        <dbReference type="ARBA" id="ARBA00004141"/>
    </source>
</evidence>
<comment type="caution">
    <text evidence="7">The sequence shown here is derived from an EMBL/GenBank/DDBJ whole genome shotgun (WGS) entry which is preliminary data.</text>
</comment>
<keyword evidence="4 6" id="KW-1133">Transmembrane helix</keyword>
<keyword evidence="8" id="KW-1185">Reference proteome</keyword>
<keyword evidence="5 6" id="KW-0472">Membrane</keyword>
<dbReference type="EMBL" id="JQBW01000005">
    <property type="protein sequence ID" value="KRN59294.1"/>
    <property type="molecule type" value="Genomic_DNA"/>
</dbReference>
<dbReference type="CDD" id="cd12827">
    <property type="entry name" value="EcCorA_ZntB-like_u2"/>
    <property type="match status" value="1"/>
</dbReference>
<organism evidence="7 8">
    <name type="scientific">Limosilactobacillus secaliphilus</name>
    <dbReference type="NCBI Taxonomy" id="396268"/>
    <lineage>
        <taxon>Bacteria</taxon>
        <taxon>Bacillati</taxon>
        <taxon>Bacillota</taxon>
        <taxon>Bacilli</taxon>
        <taxon>Lactobacillales</taxon>
        <taxon>Lactobacillaceae</taxon>
        <taxon>Limosilactobacillus</taxon>
    </lineage>
</organism>
<accession>A0A0R2I3A9</accession>
<reference evidence="7 8" key="1">
    <citation type="journal article" date="2015" name="Genome Announc.">
        <title>Expanding the biotechnology potential of lactobacilli through comparative genomics of 213 strains and associated genera.</title>
        <authorList>
            <person name="Sun Z."/>
            <person name="Harris H.M."/>
            <person name="McCann A."/>
            <person name="Guo C."/>
            <person name="Argimon S."/>
            <person name="Zhang W."/>
            <person name="Yang X."/>
            <person name="Jeffery I.B."/>
            <person name="Cooney J.C."/>
            <person name="Kagawa T.F."/>
            <person name="Liu W."/>
            <person name="Song Y."/>
            <person name="Salvetti E."/>
            <person name="Wrobel A."/>
            <person name="Rasinkangas P."/>
            <person name="Parkhill J."/>
            <person name="Rea M.C."/>
            <person name="O'Sullivan O."/>
            <person name="Ritari J."/>
            <person name="Douillard F.P."/>
            <person name="Paul Ross R."/>
            <person name="Yang R."/>
            <person name="Briner A.E."/>
            <person name="Felis G.E."/>
            <person name="de Vos W.M."/>
            <person name="Barrangou R."/>
            <person name="Klaenhammer T.R."/>
            <person name="Caufield P.W."/>
            <person name="Cui Y."/>
            <person name="Zhang H."/>
            <person name="O'Toole P.W."/>
        </authorList>
    </citation>
    <scope>NUCLEOTIDE SEQUENCE [LARGE SCALE GENOMIC DNA]</scope>
    <source>
        <strain evidence="7 8">DSM 17896</strain>
    </source>
</reference>
<dbReference type="GO" id="GO:0016020">
    <property type="term" value="C:membrane"/>
    <property type="evidence" value="ECO:0007669"/>
    <property type="project" value="UniProtKB-SubCell"/>
</dbReference>
<dbReference type="GO" id="GO:0046873">
    <property type="term" value="F:metal ion transmembrane transporter activity"/>
    <property type="evidence" value="ECO:0007669"/>
    <property type="project" value="InterPro"/>
</dbReference>
<dbReference type="PATRIC" id="fig|396268.3.peg.1463"/>
<evidence type="ECO:0000256" key="2">
    <source>
        <dbReference type="ARBA" id="ARBA00009765"/>
    </source>
</evidence>
<dbReference type="PANTHER" id="PTHR47891:SF1">
    <property type="entry name" value="CORA-MAGNESIUM AND COBALT TRANSPORTER"/>
    <property type="match status" value="1"/>
</dbReference>
<comment type="similarity">
    <text evidence="2">Belongs to the CorA metal ion transporter (MIT) (TC 1.A.35) family.</text>
</comment>
<dbReference type="InterPro" id="IPR045863">
    <property type="entry name" value="CorA_TM1_TM2"/>
</dbReference>
<dbReference type="SUPFAM" id="SSF143865">
    <property type="entry name" value="CorA soluble domain-like"/>
    <property type="match status" value="1"/>
</dbReference>
<dbReference type="STRING" id="396268.IV45_GL001442"/>